<sequence length="117" mass="12671">MALASVAAEAKVARAEYAGKTVRDFLNNPNYANNVWRECATYLTQVITHCKEEFPELVHIYAAEHDSYPLWNEGLSMDPPSAGEDEGVVDSLEEGVEPPSDGEDGVNPSVVGYSVPA</sequence>
<accession>A0AAV3NZA0</accession>
<keyword evidence="3" id="KW-1185">Reference proteome</keyword>
<dbReference type="EMBL" id="BAABME010000601">
    <property type="protein sequence ID" value="GAA0144086.1"/>
    <property type="molecule type" value="Genomic_DNA"/>
</dbReference>
<evidence type="ECO:0000313" key="3">
    <source>
        <dbReference type="Proteomes" id="UP001454036"/>
    </source>
</evidence>
<evidence type="ECO:0000313" key="2">
    <source>
        <dbReference type="EMBL" id="GAA0144086.1"/>
    </source>
</evidence>
<protein>
    <submittedName>
        <fullName evidence="2">Uncharacterized protein</fullName>
    </submittedName>
</protein>
<dbReference type="AlphaFoldDB" id="A0AAV3NZA0"/>
<organism evidence="2 3">
    <name type="scientific">Lithospermum erythrorhizon</name>
    <name type="common">Purple gromwell</name>
    <name type="synonym">Lithospermum officinale var. erythrorhizon</name>
    <dbReference type="NCBI Taxonomy" id="34254"/>
    <lineage>
        <taxon>Eukaryota</taxon>
        <taxon>Viridiplantae</taxon>
        <taxon>Streptophyta</taxon>
        <taxon>Embryophyta</taxon>
        <taxon>Tracheophyta</taxon>
        <taxon>Spermatophyta</taxon>
        <taxon>Magnoliopsida</taxon>
        <taxon>eudicotyledons</taxon>
        <taxon>Gunneridae</taxon>
        <taxon>Pentapetalae</taxon>
        <taxon>asterids</taxon>
        <taxon>lamiids</taxon>
        <taxon>Boraginales</taxon>
        <taxon>Boraginaceae</taxon>
        <taxon>Boraginoideae</taxon>
        <taxon>Lithospermeae</taxon>
        <taxon>Lithospermum</taxon>
    </lineage>
</organism>
<dbReference type="Proteomes" id="UP001454036">
    <property type="component" value="Unassembled WGS sequence"/>
</dbReference>
<evidence type="ECO:0000256" key="1">
    <source>
        <dbReference type="SAM" id="MobiDB-lite"/>
    </source>
</evidence>
<comment type="caution">
    <text evidence="2">The sequence shown here is derived from an EMBL/GenBank/DDBJ whole genome shotgun (WGS) entry which is preliminary data.</text>
</comment>
<feature type="region of interest" description="Disordered" evidence="1">
    <location>
        <begin position="72"/>
        <end position="117"/>
    </location>
</feature>
<proteinExistence type="predicted"/>
<reference evidence="2 3" key="1">
    <citation type="submission" date="2024-01" db="EMBL/GenBank/DDBJ databases">
        <title>The complete chloroplast genome sequence of Lithospermum erythrorhizon: insights into the phylogenetic relationship among Boraginaceae species and the maternal lineages of purple gromwells.</title>
        <authorList>
            <person name="Okada T."/>
            <person name="Watanabe K."/>
        </authorList>
    </citation>
    <scope>NUCLEOTIDE SEQUENCE [LARGE SCALE GENOMIC DNA]</scope>
</reference>
<gene>
    <name evidence="2" type="ORF">LIER_04617</name>
</gene>
<name>A0AAV3NZA0_LITER</name>
<feature type="compositionally biased region" description="Acidic residues" evidence="1">
    <location>
        <begin position="83"/>
        <end position="104"/>
    </location>
</feature>